<keyword evidence="2" id="KW-0963">Cytoplasm</keyword>
<dbReference type="AlphaFoldDB" id="C7Q187"/>
<evidence type="ECO:0000256" key="3">
    <source>
        <dbReference type="ARBA" id="ARBA00022670"/>
    </source>
</evidence>
<feature type="compositionally biased region" description="Basic and acidic residues" evidence="7">
    <location>
        <begin position="368"/>
        <end position="388"/>
    </location>
</feature>
<keyword evidence="9" id="KW-1185">Reference proteome</keyword>
<feature type="compositionally biased region" description="Polar residues" evidence="7">
    <location>
        <begin position="334"/>
        <end position="344"/>
    </location>
</feature>
<reference evidence="8 9" key="1">
    <citation type="journal article" date="2009" name="Stand. Genomic Sci.">
        <title>Complete genome sequence of Catenulispora acidiphila type strain (ID 139908).</title>
        <authorList>
            <person name="Copeland A."/>
            <person name="Lapidus A."/>
            <person name="Glavina Del Rio T."/>
            <person name="Nolan M."/>
            <person name="Lucas S."/>
            <person name="Chen F."/>
            <person name="Tice H."/>
            <person name="Cheng J.F."/>
            <person name="Bruce D."/>
            <person name="Goodwin L."/>
            <person name="Pitluck S."/>
            <person name="Mikhailova N."/>
            <person name="Pati A."/>
            <person name="Ivanova N."/>
            <person name="Mavromatis K."/>
            <person name="Chen A."/>
            <person name="Palaniappan K."/>
            <person name="Chain P."/>
            <person name="Land M."/>
            <person name="Hauser L."/>
            <person name="Chang Y.J."/>
            <person name="Jeffries C.D."/>
            <person name="Chertkov O."/>
            <person name="Brettin T."/>
            <person name="Detter J.C."/>
            <person name="Han C."/>
            <person name="Ali Z."/>
            <person name="Tindall B.J."/>
            <person name="Goker M."/>
            <person name="Bristow J."/>
            <person name="Eisen J.A."/>
            <person name="Markowitz V."/>
            <person name="Hugenholtz P."/>
            <person name="Kyrpides N.C."/>
            <person name="Klenk H.P."/>
        </authorList>
    </citation>
    <scope>NUCLEOTIDE SEQUENCE [LARGE SCALE GENOMIC DNA]</scope>
    <source>
        <strain evidence="9">DSM 44928 / JCM 14897 / NBRC 102108 / NRRL B-24433 / ID139908</strain>
    </source>
</reference>
<feature type="region of interest" description="Disordered" evidence="7">
    <location>
        <begin position="262"/>
        <end position="314"/>
    </location>
</feature>
<dbReference type="PANTHER" id="PTHR10381">
    <property type="entry name" value="ATP-DEPENDENT CLP PROTEASE PROTEOLYTIC SUBUNIT"/>
    <property type="match status" value="1"/>
</dbReference>
<keyword evidence="3" id="KW-0645">Protease</keyword>
<dbReference type="GO" id="GO:0006515">
    <property type="term" value="P:protein quality control for misfolded or incompletely synthesized proteins"/>
    <property type="evidence" value="ECO:0007669"/>
    <property type="project" value="TreeGrafter"/>
</dbReference>
<dbReference type="Gene3D" id="3.90.226.10">
    <property type="entry name" value="2-enoyl-CoA Hydratase, Chain A, domain 1"/>
    <property type="match status" value="1"/>
</dbReference>
<dbReference type="PANTHER" id="PTHR10381:SF70">
    <property type="entry name" value="ATP-DEPENDENT CLP PROTEASE PROTEOLYTIC SUBUNIT"/>
    <property type="match status" value="1"/>
</dbReference>
<dbReference type="GO" id="GO:0004176">
    <property type="term" value="F:ATP-dependent peptidase activity"/>
    <property type="evidence" value="ECO:0007669"/>
    <property type="project" value="InterPro"/>
</dbReference>
<dbReference type="InterPro" id="IPR029045">
    <property type="entry name" value="ClpP/crotonase-like_dom_sf"/>
</dbReference>
<organism evidence="8 9">
    <name type="scientific">Catenulispora acidiphila (strain DSM 44928 / JCM 14897 / NBRC 102108 / NRRL B-24433 / ID139908)</name>
    <dbReference type="NCBI Taxonomy" id="479433"/>
    <lineage>
        <taxon>Bacteria</taxon>
        <taxon>Bacillati</taxon>
        <taxon>Actinomycetota</taxon>
        <taxon>Actinomycetes</taxon>
        <taxon>Catenulisporales</taxon>
        <taxon>Catenulisporaceae</taxon>
        <taxon>Catenulispora</taxon>
    </lineage>
</organism>
<comment type="similarity">
    <text evidence="1 6">Belongs to the peptidase S14 family.</text>
</comment>
<gene>
    <name evidence="8" type="ordered locus">Caci_2853</name>
</gene>
<feature type="compositionally biased region" description="Basic and acidic residues" evidence="7">
    <location>
        <begin position="473"/>
        <end position="487"/>
    </location>
</feature>
<dbReference type="SUPFAM" id="SSF52096">
    <property type="entry name" value="ClpP/crotonase"/>
    <property type="match status" value="1"/>
</dbReference>
<protein>
    <recommendedName>
        <fullName evidence="6">ATP-dependent Clp protease proteolytic subunit</fullName>
    </recommendedName>
</protein>
<feature type="region of interest" description="Disordered" evidence="7">
    <location>
        <begin position="331"/>
        <end position="403"/>
    </location>
</feature>
<feature type="region of interest" description="Disordered" evidence="7">
    <location>
        <begin position="461"/>
        <end position="492"/>
    </location>
</feature>
<dbReference type="Pfam" id="PF00574">
    <property type="entry name" value="CLP_protease"/>
    <property type="match status" value="1"/>
</dbReference>
<dbReference type="InParanoid" id="C7Q187"/>
<dbReference type="eggNOG" id="COG0740">
    <property type="taxonomic scope" value="Bacteria"/>
</dbReference>
<dbReference type="GO" id="GO:0051117">
    <property type="term" value="F:ATPase binding"/>
    <property type="evidence" value="ECO:0007669"/>
    <property type="project" value="TreeGrafter"/>
</dbReference>
<sequence length="564" mass="60622">MGLSRLKTTRTIANLRAGRNDWFRIKAQADGPTQVMIYDEVGFFGVTAQDFIDEMKQVDGPIDLHLNSPGGEVWDGIAIHAYLSGRGGVTTYVDALAASIASVIAMAGEQIVMGRNASLMIHDGWGLVIGNAADMREQAELLDRVSDNIASIYADRTGKPKDDWRAAMLAETWYIGQEAVDAGLADRMADPPAKPSKAAPDDEATKLAAHFDLSVFRNTPDRLKAAVFARVDAAEKLESDAQQTLAQARADADDQLKLLNDSDPEVQNAPVDGLDAARQPDADPPPTTTQLHDEAPVNADRGFSIPAGGPMDSIPAEPFRNWLNQGLALIGDQGSESGSDNISNAAMHEPYDGTHTHAHPAFGAQGDDDSHEHEHTHSGDADHRHDHGDEESDGDGGMTTNSLRGDRILGIESMPLLNKSLPVHHTDTVDTPWDGPAAVAAMPNDDKVLRYCHAWMSDEAAAEKSEEGDDDADDKKDNYRFPHHKTEGGPANLAACRNGLARLPGSKIPDSDKPGVEKHLQAHLDDADKSDSGDHGDSPSNHTHGDLNFAWDPSMTAALKEAMQ</sequence>
<feature type="compositionally biased region" description="Basic and acidic residues" evidence="7">
    <location>
        <begin position="509"/>
        <end position="537"/>
    </location>
</feature>
<proteinExistence type="inferred from homology"/>
<evidence type="ECO:0000256" key="4">
    <source>
        <dbReference type="ARBA" id="ARBA00022801"/>
    </source>
</evidence>
<evidence type="ECO:0000256" key="6">
    <source>
        <dbReference type="RuleBase" id="RU003567"/>
    </source>
</evidence>
<dbReference type="InterPro" id="IPR001907">
    <property type="entry name" value="ClpP"/>
</dbReference>
<dbReference type="Proteomes" id="UP000000851">
    <property type="component" value="Chromosome"/>
</dbReference>
<dbReference type="KEGG" id="cai:Caci_2853"/>
<evidence type="ECO:0000256" key="5">
    <source>
        <dbReference type="ARBA" id="ARBA00022825"/>
    </source>
</evidence>
<dbReference type="GO" id="GO:0009368">
    <property type="term" value="C:endopeptidase Clp complex"/>
    <property type="evidence" value="ECO:0007669"/>
    <property type="project" value="TreeGrafter"/>
</dbReference>
<dbReference type="HOGENOM" id="CLU_482901_0_0_11"/>
<evidence type="ECO:0000256" key="2">
    <source>
        <dbReference type="ARBA" id="ARBA00022490"/>
    </source>
</evidence>
<dbReference type="InterPro" id="IPR023562">
    <property type="entry name" value="ClpP/TepA"/>
</dbReference>
<dbReference type="EMBL" id="CP001700">
    <property type="protein sequence ID" value="ACU71762.1"/>
    <property type="molecule type" value="Genomic_DNA"/>
</dbReference>
<evidence type="ECO:0000256" key="7">
    <source>
        <dbReference type="SAM" id="MobiDB-lite"/>
    </source>
</evidence>
<keyword evidence="5" id="KW-0720">Serine protease</keyword>
<dbReference type="STRING" id="479433.Caci_2853"/>
<dbReference type="PRINTS" id="PR00127">
    <property type="entry name" value="CLPPROTEASEP"/>
</dbReference>
<keyword evidence="4" id="KW-0378">Hydrolase</keyword>
<dbReference type="CDD" id="cd07016">
    <property type="entry name" value="S14_ClpP_1"/>
    <property type="match status" value="1"/>
</dbReference>
<evidence type="ECO:0000313" key="8">
    <source>
        <dbReference type="EMBL" id="ACU71762.1"/>
    </source>
</evidence>
<dbReference type="RefSeq" id="WP_012787055.1">
    <property type="nucleotide sequence ID" value="NC_013131.1"/>
</dbReference>
<evidence type="ECO:0000256" key="1">
    <source>
        <dbReference type="ARBA" id="ARBA00007039"/>
    </source>
</evidence>
<accession>C7Q187</accession>
<dbReference type="GO" id="GO:0004252">
    <property type="term" value="F:serine-type endopeptidase activity"/>
    <property type="evidence" value="ECO:0007669"/>
    <property type="project" value="InterPro"/>
</dbReference>
<name>C7Q187_CATAD</name>
<dbReference type="NCBIfam" id="NF045542">
    <property type="entry name" value="Clp_rel_HeadMat"/>
    <property type="match status" value="1"/>
</dbReference>
<feature type="region of interest" description="Disordered" evidence="7">
    <location>
        <begin position="504"/>
        <end position="550"/>
    </location>
</feature>
<evidence type="ECO:0000313" key="9">
    <source>
        <dbReference type="Proteomes" id="UP000000851"/>
    </source>
</evidence>